<dbReference type="PANTHER" id="PTHR34584">
    <property type="entry name" value="NA(+)/H(+) ANTIPORTER SUBUNIT E1"/>
    <property type="match status" value="1"/>
</dbReference>
<dbReference type="GO" id="GO:0015297">
    <property type="term" value="F:antiporter activity"/>
    <property type="evidence" value="ECO:0007669"/>
    <property type="project" value="UniProtKB-KW"/>
</dbReference>
<dbReference type="OrthoDB" id="9800498at2"/>
<evidence type="ECO:0000256" key="2">
    <source>
        <dbReference type="ARBA" id="ARBA00006228"/>
    </source>
</evidence>
<proteinExistence type="inferred from homology"/>
<dbReference type="PATRIC" id="fig|157733.3.peg.1556"/>
<evidence type="ECO:0000256" key="8">
    <source>
        <dbReference type="SAM" id="Phobius"/>
    </source>
</evidence>
<organism evidence="9 10">
    <name type="scientific">Guptibacillus hwajinpoensis</name>
    <dbReference type="NCBI Taxonomy" id="208199"/>
    <lineage>
        <taxon>Bacteria</taxon>
        <taxon>Bacillati</taxon>
        <taxon>Bacillota</taxon>
        <taxon>Bacilli</taxon>
        <taxon>Bacillales</taxon>
        <taxon>Guptibacillaceae</taxon>
        <taxon>Guptibacillus</taxon>
    </lineage>
</organism>
<keyword evidence="6 8" id="KW-1133">Transmembrane helix</keyword>
<sequence>MPIQIIINLIIAVLWMFLFESYSFSTFFVGYLFGIGLLLLMERFIPDRFYFYRIWSICKLLFLFIKELIMANVQVVKLVYSPKLNMQPGIIAVPIEVRTNWEITMLANLITLTPGTLSVSVAPDNMHIYIHAMDAPDADEVIKEIKGTFEKAIMEVTR</sequence>
<evidence type="ECO:0000256" key="3">
    <source>
        <dbReference type="ARBA" id="ARBA00022449"/>
    </source>
</evidence>
<feature type="transmembrane region" description="Helical" evidence="8">
    <location>
        <begin position="6"/>
        <end position="39"/>
    </location>
</feature>
<dbReference type="InterPro" id="IPR002758">
    <property type="entry name" value="Cation_antiport_E"/>
</dbReference>
<dbReference type="GO" id="GO:0008324">
    <property type="term" value="F:monoatomic cation transmembrane transporter activity"/>
    <property type="evidence" value="ECO:0007669"/>
    <property type="project" value="InterPro"/>
</dbReference>
<keyword evidence="3" id="KW-0050">Antiport</keyword>
<evidence type="ECO:0000256" key="4">
    <source>
        <dbReference type="ARBA" id="ARBA00022475"/>
    </source>
</evidence>
<comment type="subcellular location">
    <subcellularLocation>
        <location evidence="1">Cell membrane</location>
        <topology evidence="1">Multi-pass membrane protein</topology>
    </subcellularLocation>
</comment>
<dbReference type="AlphaFoldDB" id="A0A0J6CWS9"/>
<evidence type="ECO:0000256" key="5">
    <source>
        <dbReference type="ARBA" id="ARBA00022692"/>
    </source>
</evidence>
<dbReference type="Proteomes" id="UP000035996">
    <property type="component" value="Unassembled WGS sequence"/>
</dbReference>
<comment type="caution">
    <text evidence="9">The sequence shown here is derived from an EMBL/GenBank/DDBJ whole genome shotgun (WGS) entry which is preliminary data.</text>
</comment>
<evidence type="ECO:0000313" key="9">
    <source>
        <dbReference type="EMBL" id="KMM37595.1"/>
    </source>
</evidence>
<dbReference type="EMBL" id="LELK01000004">
    <property type="protein sequence ID" value="KMM37595.1"/>
    <property type="molecule type" value="Genomic_DNA"/>
</dbReference>
<evidence type="ECO:0000313" key="10">
    <source>
        <dbReference type="Proteomes" id="UP000035996"/>
    </source>
</evidence>
<accession>A0A0J6CWS9</accession>
<dbReference type="RefSeq" id="WP_048312733.1">
    <property type="nucleotide sequence ID" value="NZ_CP119526.1"/>
</dbReference>
<comment type="similarity">
    <text evidence="2">Belongs to the CPA3 antiporters (TC 2.A.63) subunit E family.</text>
</comment>
<keyword evidence="3" id="KW-0813">Transport</keyword>
<evidence type="ECO:0000256" key="6">
    <source>
        <dbReference type="ARBA" id="ARBA00022989"/>
    </source>
</evidence>
<evidence type="ECO:0000256" key="7">
    <source>
        <dbReference type="ARBA" id="ARBA00023136"/>
    </source>
</evidence>
<keyword evidence="7 8" id="KW-0472">Membrane</keyword>
<dbReference type="PIRSF" id="PIRSF019239">
    <property type="entry name" value="MrpE"/>
    <property type="match status" value="1"/>
</dbReference>
<gene>
    <name evidence="9" type="ORF">AB986_17295</name>
</gene>
<dbReference type="GO" id="GO:0005886">
    <property type="term" value="C:plasma membrane"/>
    <property type="evidence" value="ECO:0007669"/>
    <property type="project" value="UniProtKB-SubCell"/>
</dbReference>
<dbReference type="NCBIfam" id="NF009292">
    <property type="entry name" value="PRK12651.1-3"/>
    <property type="match status" value="1"/>
</dbReference>
<keyword evidence="10" id="KW-1185">Reference proteome</keyword>
<evidence type="ECO:0000256" key="1">
    <source>
        <dbReference type="ARBA" id="ARBA00004651"/>
    </source>
</evidence>
<protein>
    <submittedName>
        <fullName evidence="9">Monovalent cation/H+ antiporter subunit E</fullName>
    </submittedName>
</protein>
<keyword evidence="4" id="KW-1003">Cell membrane</keyword>
<feature type="transmembrane region" description="Helical" evidence="8">
    <location>
        <begin position="60"/>
        <end position="80"/>
    </location>
</feature>
<keyword evidence="5 8" id="KW-0812">Transmembrane</keyword>
<reference evidence="9" key="1">
    <citation type="submission" date="2015-06" db="EMBL/GenBank/DDBJ databases">
        <authorList>
            <person name="Liu B."/>
            <person name="Wang J."/>
            <person name="Zhu Y."/>
            <person name="Liu G."/>
            <person name="Chen Q."/>
            <person name="Zheng C."/>
            <person name="Che J."/>
            <person name="Ge C."/>
            <person name="Shi H."/>
            <person name="Pan Z."/>
            <person name="Liu X."/>
        </authorList>
    </citation>
    <scope>NUCLEOTIDE SEQUENCE [LARGE SCALE GENOMIC DNA]</scope>
    <source>
        <strain evidence="9">DSM 16346</strain>
    </source>
</reference>
<name>A0A0J6CWS9_9BACL</name>
<dbReference type="PANTHER" id="PTHR34584:SF1">
    <property type="entry name" value="NA(+)_H(+) ANTIPORTER SUBUNIT E1"/>
    <property type="match status" value="1"/>
</dbReference>
<dbReference type="Pfam" id="PF01899">
    <property type="entry name" value="MNHE"/>
    <property type="match status" value="1"/>
</dbReference>
<dbReference type="STRING" id="157733.AB986_17295"/>